<dbReference type="GO" id="GO:0008083">
    <property type="term" value="F:growth factor activity"/>
    <property type="evidence" value="ECO:0007669"/>
    <property type="project" value="InterPro"/>
</dbReference>
<dbReference type="Pfam" id="PF00167">
    <property type="entry name" value="FGF"/>
    <property type="match status" value="1"/>
</dbReference>
<dbReference type="AlphaFoldDB" id="A0A7M5WL45"/>
<dbReference type="InterPro" id="IPR056378">
    <property type="entry name" value="Let-756-like_FGF"/>
</dbReference>
<dbReference type="Proteomes" id="UP000594262">
    <property type="component" value="Unplaced"/>
</dbReference>
<protein>
    <recommendedName>
        <fullName evidence="4">FGF</fullName>
    </recommendedName>
</protein>
<accession>A0A7M5WL45</accession>
<dbReference type="CDD" id="cd00058">
    <property type="entry name" value="beta-trefoil_FGF"/>
    <property type="match status" value="1"/>
</dbReference>
<dbReference type="SMART" id="SM00442">
    <property type="entry name" value="FGF"/>
    <property type="match status" value="1"/>
</dbReference>
<evidence type="ECO:0008006" key="4">
    <source>
        <dbReference type="Google" id="ProtNLM"/>
    </source>
</evidence>
<dbReference type="PANTHER" id="PTHR11486">
    <property type="entry name" value="FIBROBLAST GROWTH FACTOR"/>
    <property type="match status" value="1"/>
</dbReference>
<comment type="similarity">
    <text evidence="1">Belongs to the heparin-binding growth factors family.</text>
</comment>
<evidence type="ECO:0000313" key="3">
    <source>
        <dbReference type="Proteomes" id="UP000594262"/>
    </source>
</evidence>
<dbReference type="InterPro" id="IPR008996">
    <property type="entry name" value="IL1/FGF"/>
</dbReference>
<evidence type="ECO:0000256" key="1">
    <source>
        <dbReference type="ARBA" id="ARBA00007936"/>
    </source>
</evidence>
<dbReference type="SUPFAM" id="SSF50353">
    <property type="entry name" value="Cytokine"/>
    <property type="match status" value="1"/>
</dbReference>
<evidence type="ECO:0000313" key="2">
    <source>
        <dbReference type="EnsemblMetazoa" id="CLYHEMP008673.1"/>
    </source>
</evidence>
<dbReference type="Gene3D" id="2.80.10.50">
    <property type="match status" value="1"/>
</dbReference>
<dbReference type="OrthoDB" id="6158176at2759"/>
<reference evidence="2" key="1">
    <citation type="submission" date="2021-01" db="UniProtKB">
        <authorList>
            <consortium name="EnsemblMetazoa"/>
        </authorList>
    </citation>
    <scope>IDENTIFICATION</scope>
</reference>
<sequence>MLDRQNKKENLVGITTHCGKETFIHLIKLKKMDIIKKFKIRHKRRSTPATMYDLIDHCHEYESGMRFHDQGGENDYQDGFWKVFMLNEKPGKATRCCERSSSFNTHGYQDSKMADVATAEPCSASCYCMKHSKTARRRRFKSQSGYYLAIMPNGQIMGIKDKNSPYIDIDVIPVGADLVKVWGVESELFLMIDDQGQMRGTDVDSAECIFEETLTENFFNVYYSAMYLNKRWCIGLRNKQQTRSFYRKPKPAKDTSFMIEIVQRRASTSSACDSDDSRVSSI</sequence>
<dbReference type="PRINTS" id="PR00262">
    <property type="entry name" value="IL1HBGF"/>
</dbReference>
<name>A0A7M5WL45_9CNID</name>
<proteinExistence type="inferred from homology"/>
<keyword evidence="3" id="KW-1185">Reference proteome</keyword>
<dbReference type="EnsemblMetazoa" id="CLYHEMT008673.1">
    <property type="protein sequence ID" value="CLYHEMP008673.1"/>
    <property type="gene ID" value="CLYHEMG008673"/>
</dbReference>
<dbReference type="InterPro" id="IPR002209">
    <property type="entry name" value="Fibroblast_GF_fam"/>
</dbReference>
<organism evidence="2 3">
    <name type="scientific">Clytia hemisphaerica</name>
    <dbReference type="NCBI Taxonomy" id="252671"/>
    <lineage>
        <taxon>Eukaryota</taxon>
        <taxon>Metazoa</taxon>
        <taxon>Cnidaria</taxon>
        <taxon>Hydrozoa</taxon>
        <taxon>Hydroidolina</taxon>
        <taxon>Leptothecata</taxon>
        <taxon>Obeliida</taxon>
        <taxon>Clytiidae</taxon>
        <taxon>Clytia</taxon>
    </lineage>
</organism>